<dbReference type="PATRIC" id="fig|1698272.3.peg.537"/>
<dbReference type="Proteomes" id="UP000070520">
    <property type="component" value="Unassembled WGS sequence"/>
</dbReference>
<dbReference type="InterPro" id="IPR007355">
    <property type="entry name" value="DUF424"/>
</dbReference>
<sequence length="96" mass="10780">MPQLRIRHTQGETLVTICDEELIGEKFEEGELKLEVKNSFYEGKEASVEECINALKEATIANLVGSIVKHAIKAQIINPKNVLRIQDVPHAQMARL</sequence>
<evidence type="ECO:0008006" key="3">
    <source>
        <dbReference type="Google" id="ProtNLM"/>
    </source>
</evidence>
<dbReference type="Pfam" id="PF04242">
    <property type="entry name" value="DUF424"/>
    <property type="match status" value="1"/>
</dbReference>
<evidence type="ECO:0000313" key="1">
    <source>
        <dbReference type="EMBL" id="KXB00390.1"/>
    </source>
</evidence>
<dbReference type="EMBL" id="LHXW01000005">
    <property type="protein sequence ID" value="KXB00390.1"/>
    <property type="molecule type" value="Genomic_DNA"/>
</dbReference>
<name>A0A133V1R7_9EURY</name>
<evidence type="ECO:0000313" key="2">
    <source>
        <dbReference type="Proteomes" id="UP000070520"/>
    </source>
</evidence>
<gene>
    <name evidence="1" type="ORF">AKJ42_00840</name>
</gene>
<keyword evidence="2" id="KW-1185">Reference proteome</keyword>
<organism evidence="1 2">
    <name type="scientific">candidate division MSBL1 archaeon SCGC-AAA261C02</name>
    <dbReference type="NCBI Taxonomy" id="1698272"/>
    <lineage>
        <taxon>Archaea</taxon>
        <taxon>Methanobacteriati</taxon>
        <taxon>Methanobacteriota</taxon>
        <taxon>candidate division MSBL1</taxon>
    </lineage>
</organism>
<dbReference type="AlphaFoldDB" id="A0A133V1R7"/>
<dbReference type="Gene3D" id="3.30.1860.10">
    <property type="entry name" value="uncharacterized conserved protein from methanopyrus kandleri domain like"/>
    <property type="match status" value="1"/>
</dbReference>
<protein>
    <recommendedName>
        <fullName evidence="3">DUF424 domain-containing protein</fullName>
    </recommendedName>
</protein>
<proteinExistence type="predicted"/>
<accession>A0A133V1R7</accession>
<reference evidence="1 2" key="1">
    <citation type="journal article" date="2016" name="Sci. Rep.">
        <title>Metabolic traits of an uncultured archaeal lineage -MSBL1- from brine pools of the Red Sea.</title>
        <authorList>
            <person name="Mwirichia R."/>
            <person name="Alam I."/>
            <person name="Rashid M."/>
            <person name="Vinu M."/>
            <person name="Ba-Alawi W."/>
            <person name="Anthony Kamau A."/>
            <person name="Kamanda Ngugi D."/>
            <person name="Goker M."/>
            <person name="Klenk H.P."/>
            <person name="Bajic V."/>
            <person name="Stingl U."/>
        </authorList>
    </citation>
    <scope>NUCLEOTIDE SEQUENCE [LARGE SCALE GENOMIC DNA]</scope>
    <source>
        <strain evidence="1">SCGC-AAA261C02</strain>
    </source>
</reference>
<comment type="caution">
    <text evidence="1">The sequence shown here is derived from an EMBL/GenBank/DDBJ whole genome shotgun (WGS) entry which is preliminary data.</text>
</comment>